<organism evidence="10">
    <name type="scientific">candidate division WOR-3 bacterium</name>
    <dbReference type="NCBI Taxonomy" id="2052148"/>
    <lineage>
        <taxon>Bacteria</taxon>
        <taxon>Bacteria division WOR-3</taxon>
    </lineage>
</organism>
<sequence>MGSSCPKVLMPVAGRPMLEYVIAAARTAGVDRVVLVIGASGQEVRSRFQDEVEDLVIQPEQKGTADAVLCCRNLLTFDNECVVVYGDVPLMSGTTIRAMVEARRREAADVAVLTAVLNDPSGYGRVVRGRDGLIEEIVEERDASDEIRRIREVNSGFYAFIWGRLLPALELVRPSPITGELYLTDAVRQVRAQGGRVVAVAMSDPSEMSGVNTPEQLAAVSAFMSRRASG</sequence>
<comment type="function">
    <text evidence="8">Catalyzes the last two sequential reactions in the de novo biosynthetic pathway for UDP-N-acetylglucosamine (UDP-GlcNAc). The C-terminal domain catalyzes the transfer of acetyl group from acetyl coenzyme A to glucosamine-1-phosphate (GlcN-1-P) to produce N-acetylglucosamine-1-phosphate (GlcNAc-1-P), which is converted into UDP-GlcNAc by the transfer of uridine 5-monophosphate (from uridine 5-triphosphate), a reaction catalyzed by the N-terminal domain.</text>
</comment>
<feature type="domain" description="MobA-like NTP transferase" evidence="9">
    <location>
        <begin position="1"/>
        <end position="115"/>
    </location>
</feature>
<dbReference type="GO" id="GO:0019134">
    <property type="term" value="F:glucosamine-1-phosphate N-acetyltransferase activity"/>
    <property type="evidence" value="ECO:0007669"/>
    <property type="project" value="UniProtKB-EC"/>
</dbReference>
<evidence type="ECO:0000256" key="8">
    <source>
        <dbReference type="ARBA" id="ARBA00049628"/>
    </source>
</evidence>
<comment type="similarity">
    <text evidence="1">In the C-terminal section; belongs to the transferase hexapeptide repeat family.</text>
</comment>
<gene>
    <name evidence="10" type="ORF">ENS41_08700</name>
</gene>
<name>A0A7C4CCC4_UNCW3</name>
<dbReference type="GO" id="GO:0003977">
    <property type="term" value="F:UDP-N-acetylglucosamine diphosphorylase activity"/>
    <property type="evidence" value="ECO:0007669"/>
    <property type="project" value="UniProtKB-EC"/>
</dbReference>
<dbReference type="CDD" id="cd02540">
    <property type="entry name" value="GT2_GlmU_N_bac"/>
    <property type="match status" value="1"/>
</dbReference>
<comment type="catalytic activity">
    <reaction evidence="7">
        <text>N-acetyl-alpha-D-glucosamine 1-phosphate + UTP + H(+) = UDP-N-acetyl-alpha-D-glucosamine + diphosphate</text>
        <dbReference type="Rhea" id="RHEA:13509"/>
        <dbReference type="ChEBI" id="CHEBI:15378"/>
        <dbReference type="ChEBI" id="CHEBI:33019"/>
        <dbReference type="ChEBI" id="CHEBI:46398"/>
        <dbReference type="ChEBI" id="CHEBI:57705"/>
        <dbReference type="ChEBI" id="CHEBI:57776"/>
        <dbReference type="EC" id="2.7.7.23"/>
    </reaction>
</comment>
<dbReference type="PANTHER" id="PTHR43584:SF3">
    <property type="entry name" value="BIFUNCTIONAL PROTEIN GLMU"/>
    <property type="match status" value="1"/>
</dbReference>
<comment type="similarity">
    <text evidence="2">In the N-terminal section; belongs to the N-acetylglucosamine-1-phosphate uridyltransferase family.</text>
</comment>
<dbReference type="EMBL" id="DSUT01000184">
    <property type="protein sequence ID" value="HGK29005.1"/>
    <property type="molecule type" value="Genomic_DNA"/>
</dbReference>
<proteinExistence type="inferred from homology"/>
<keyword evidence="4" id="KW-0548">Nucleotidyltransferase</keyword>
<evidence type="ECO:0000256" key="2">
    <source>
        <dbReference type="ARBA" id="ARBA00007947"/>
    </source>
</evidence>
<accession>A0A7C4CCC4</accession>
<dbReference type="InterPro" id="IPR029044">
    <property type="entry name" value="Nucleotide-diphossugar_trans"/>
</dbReference>
<reference evidence="10" key="1">
    <citation type="journal article" date="2020" name="mSystems">
        <title>Genome- and Community-Level Interaction Insights into Carbon Utilization and Element Cycling Functions of Hydrothermarchaeota in Hydrothermal Sediment.</title>
        <authorList>
            <person name="Zhou Z."/>
            <person name="Liu Y."/>
            <person name="Xu W."/>
            <person name="Pan J."/>
            <person name="Luo Z.H."/>
            <person name="Li M."/>
        </authorList>
    </citation>
    <scope>NUCLEOTIDE SEQUENCE [LARGE SCALE GENOMIC DNA]</scope>
    <source>
        <strain evidence="10">SpSt-488</strain>
    </source>
</reference>
<dbReference type="Pfam" id="PF12804">
    <property type="entry name" value="NTP_transf_3"/>
    <property type="match status" value="1"/>
</dbReference>
<evidence type="ECO:0000256" key="7">
    <source>
        <dbReference type="ARBA" id="ARBA00048493"/>
    </source>
</evidence>
<evidence type="ECO:0000256" key="4">
    <source>
        <dbReference type="ARBA" id="ARBA00022695"/>
    </source>
</evidence>
<comment type="catalytic activity">
    <reaction evidence="6">
        <text>alpha-D-glucosamine 1-phosphate + acetyl-CoA = N-acetyl-alpha-D-glucosamine 1-phosphate + CoA + H(+)</text>
        <dbReference type="Rhea" id="RHEA:13725"/>
        <dbReference type="ChEBI" id="CHEBI:15378"/>
        <dbReference type="ChEBI" id="CHEBI:57287"/>
        <dbReference type="ChEBI" id="CHEBI:57288"/>
        <dbReference type="ChEBI" id="CHEBI:57776"/>
        <dbReference type="ChEBI" id="CHEBI:58516"/>
        <dbReference type="EC" id="2.3.1.157"/>
    </reaction>
</comment>
<dbReference type="InterPro" id="IPR050065">
    <property type="entry name" value="GlmU-like"/>
</dbReference>
<dbReference type="AlphaFoldDB" id="A0A7C4CCC4"/>
<comment type="caution">
    <text evidence="10">The sequence shown here is derived from an EMBL/GenBank/DDBJ whole genome shotgun (WGS) entry which is preliminary data.</text>
</comment>
<dbReference type="Gene3D" id="3.90.550.10">
    <property type="entry name" value="Spore Coat Polysaccharide Biosynthesis Protein SpsA, Chain A"/>
    <property type="match status" value="1"/>
</dbReference>
<evidence type="ECO:0000256" key="3">
    <source>
        <dbReference type="ARBA" id="ARBA00022679"/>
    </source>
</evidence>
<evidence type="ECO:0000256" key="1">
    <source>
        <dbReference type="ARBA" id="ARBA00007707"/>
    </source>
</evidence>
<evidence type="ECO:0000313" key="10">
    <source>
        <dbReference type="EMBL" id="HGK29005.1"/>
    </source>
</evidence>
<dbReference type="InterPro" id="IPR025877">
    <property type="entry name" value="MobA-like_NTP_Trfase"/>
</dbReference>
<keyword evidence="5" id="KW-0012">Acyltransferase</keyword>
<evidence type="ECO:0000256" key="5">
    <source>
        <dbReference type="ARBA" id="ARBA00023315"/>
    </source>
</evidence>
<dbReference type="PANTHER" id="PTHR43584">
    <property type="entry name" value="NUCLEOTIDYL TRANSFERASE"/>
    <property type="match status" value="1"/>
</dbReference>
<dbReference type="SUPFAM" id="SSF53448">
    <property type="entry name" value="Nucleotide-diphospho-sugar transferases"/>
    <property type="match status" value="1"/>
</dbReference>
<evidence type="ECO:0000259" key="9">
    <source>
        <dbReference type="Pfam" id="PF12804"/>
    </source>
</evidence>
<keyword evidence="3" id="KW-0808">Transferase</keyword>
<evidence type="ECO:0000256" key="6">
    <source>
        <dbReference type="ARBA" id="ARBA00048247"/>
    </source>
</evidence>
<protein>
    <recommendedName>
        <fullName evidence="9">MobA-like NTP transferase domain-containing protein</fullName>
    </recommendedName>
</protein>